<dbReference type="EMBL" id="QNVH01000018">
    <property type="protein sequence ID" value="TDA39213.1"/>
    <property type="molecule type" value="Genomic_DNA"/>
</dbReference>
<organism evidence="2 3">
    <name type="scientific">Thermoproteota archaeon</name>
    <dbReference type="NCBI Taxonomy" id="2056631"/>
    <lineage>
        <taxon>Archaea</taxon>
        <taxon>Thermoproteota</taxon>
    </lineage>
</organism>
<dbReference type="GO" id="GO:0030643">
    <property type="term" value="P:intracellular phosphate ion homeostasis"/>
    <property type="evidence" value="ECO:0007669"/>
    <property type="project" value="InterPro"/>
</dbReference>
<dbReference type="GO" id="GO:0003677">
    <property type="term" value="F:DNA binding"/>
    <property type="evidence" value="ECO:0007669"/>
    <property type="project" value="InterPro"/>
</dbReference>
<protein>
    <recommendedName>
        <fullName evidence="1">SpoVT-AbrB domain-containing protein</fullName>
    </recommendedName>
</protein>
<gene>
    <name evidence="2" type="ORF">DSO08_02685</name>
</gene>
<dbReference type="InterPro" id="IPR007159">
    <property type="entry name" value="SpoVT-AbrB_dom"/>
</dbReference>
<comment type="caution">
    <text evidence="2">The sequence shown here is derived from an EMBL/GenBank/DDBJ whole genome shotgun (WGS) entry which is preliminary data.</text>
</comment>
<evidence type="ECO:0000313" key="3">
    <source>
        <dbReference type="Proteomes" id="UP000315399"/>
    </source>
</evidence>
<dbReference type="InterPro" id="IPR028366">
    <property type="entry name" value="PhoU"/>
</dbReference>
<dbReference type="Proteomes" id="UP000315399">
    <property type="component" value="Unassembled WGS sequence"/>
</dbReference>
<dbReference type="PANTHER" id="PTHR42930">
    <property type="entry name" value="PHOSPHATE-SPECIFIC TRANSPORT SYSTEM ACCESSORY PROTEIN PHOU"/>
    <property type="match status" value="1"/>
</dbReference>
<feature type="domain" description="SpoVT-AbrB" evidence="1">
    <location>
        <begin position="8"/>
        <end position="54"/>
    </location>
</feature>
<accession>A0A523BE38</accession>
<dbReference type="Gene3D" id="1.20.58.220">
    <property type="entry name" value="Phosphate transport system protein phou homolog 2, domain 2"/>
    <property type="match status" value="1"/>
</dbReference>
<evidence type="ECO:0000259" key="1">
    <source>
        <dbReference type="SMART" id="SM00966"/>
    </source>
</evidence>
<dbReference type="Pfam" id="PF01895">
    <property type="entry name" value="PhoU"/>
    <property type="match status" value="1"/>
</dbReference>
<reference evidence="2 3" key="1">
    <citation type="journal article" date="2019" name="Nat. Microbiol.">
        <title>Expanding anaerobic alkane metabolism in the domain of Archaea.</title>
        <authorList>
            <person name="Wang Y."/>
            <person name="Wegener G."/>
            <person name="Hou J."/>
            <person name="Wang F."/>
            <person name="Xiao X."/>
        </authorList>
    </citation>
    <scope>NUCLEOTIDE SEQUENCE [LARGE SCALE GENOMIC DNA]</scope>
    <source>
        <strain evidence="2">WYZ-LMO10</strain>
    </source>
</reference>
<dbReference type="InterPro" id="IPR026022">
    <property type="entry name" value="PhoU_dom"/>
</dbReference>
<dbReference type="AlphaFoldDB" id="A0A523BE38"/>
<dbReference type="InterPro" id="IPR038078">
    <property type="entry name" value="PhoU-like_sf"/>
</dbReference>
<dbReference type="SUPFAM" id="SSF109755">
    <property type="entry name" value="PhoU-like"/>
    <property type="match status" value="1"/>
</dbReference>
<evidence type="ECO:0000313" key="2">
    <source>
        <dbReference type="EMBL" id="TDA39213.1"/>
    </source>
</evidence>
<name>A0A523BE38_9CREN</name>
<dbReference type="SMART" id="SM00966">
    <property type="entry name" value="SpoVT_AbrB"/>
    <property type="match status" value="1"/>
</dbReference>
<dbReference type="GO" id="GO:0045936">
    <property type="term" value="P:negative regulation of phosphate metabolic process"/>
    <property type="evidence" value="ECO:0007669"/>
    <property type="project" value="InterPro"/>
</dbReference>
<proteinExistence type="predicted"/>
<dbReference type="PANTHER" id="PTHR42930:SF2">
    <property type="entry name" value="PHOU DOMAIN-CONTAINING PROTEIN"/>
    <property type="match status" value="1"/>
</dbReference>
<sequence>MVIRRLQKVGASTFTVALPKEWVIARGLGPKSEVDLQILDDGNIRISTLSSAKRREKEITIKSKEEDAGFLIRRVLAAYIAGYDIIRIDLSAVELNLEGREKLRRTVKYKMAGAEIIEESTNGITVQIILRPYEFPLNKILLRMTDLTHSMIMDICKALISKNRDILLDVIERDDDVDKLYFMGSRWLASIMEEAGSPIDYDIRKGRELLEYRLIFRHVERVADHVCKIATKLLELIDILDGKVLSAIREELERSGSVFVRSINSIGGKNINEANKTIHEARAVVKNSEEIVERIGKDTPEVCMGALAIIADSIKRIAEYGIGISEIAFNLSAES</sequence>